<dbReference type="OMA" id="CEAIDER"/>
<organism evidence="2 3">
    <name type="scientific">Diaphorina citri</name>
    <name type="common">Asian citrus psyllid</name>
    <dbReference type="NCBI Taxonomy" id="121845"/>
    <lineage>
        <taxon>Eukaryota</taxon>
        <taxon>Metazoa</taxon>
        <taxon>Ecdysozoa</taxon>
        <taxon>Arthropoda</taxon>
        <taxon>Hexapoda</taxon>
        <taxon>Insecta</taxon>
        <taxon>Pterygota</taxon>
        <taxon>Neoptera</taxon>
        <taxon>Paraneoptera</taxon>
        <taxon>Hemiptera</taxon>
        <taxon>Sternorrhyncha</taxon>
        <taxon>Psylloidea</taxon>
        <taxon>Psyllidae</taxon>
        <taxon>Diaphorininae</taxon>
        <taxon>Diaphorina</taxon>
    </lineage>
</organism>
<accession>A0A1S3DHD0</accession>
<dbReference type="CDD" id="cd09076">
    <property type="entry name" value="L1-EN"/>
    <property type="match status" value="1"/>
</dbReference>
<evidence type="ECO:0000313" key="2">
    <source>
        <dbReference type="Proteomes" id="UP000079169"/>
    </source>
</evidence>
<dbReference type="GeneID" id="103517752"/>
<dbReference type="Pfam" id="PF03372">
    <property type="entry name" value="Exo_endo_phos"/>
    <property type="match status" value="1"/>
</dbReference>
<dbReference type="Gene3D" id="3.60.10.10">
    <property type="entry name" value="Endonuclease/exonuclease/phosphatase"/>
    <property type="match status" value="1"/>
</dbReference>
<protein>
    <submittedName>
        <fullName evidence="3">Craniofacial development protein 2-like</fullName>
    </submittedName>
</protein>
<dbReference type="SUPFAM" id="SSF56219">
    <property type="entry name" value="DNase I-like"/>
    <property type="match status" value="1"/>
</dbReference>
<dbReference type="AlphaFoldDB" id="A0A1S3DHD0"/>
<dbReference type="InterPro" id="IPR005135">
    <property type="entry name" value="Endo/exonuclease/phosphatase"/>
</dbReference>
<dbReference type="InterPro" id="IPR027124">
    <property type="entry name" value="Swc5/CFDP1/2"/>
</dbReference>
<name>A0A1S3DHD0_DIACI</name>
<evidence type="ECO:0000313" key="3">
    <source>
        <dbReference type="RefSeq" id="XP_008481019.1"/>
    </source>
</evidence>
<dbReference type="PANTHER" id="PTHR23227:SF67">
    <property type="entry name" value="CRANIOFACIAL DEVELOPMENT PROTEIN 2-LIKE"/>
    <property type="match status" value="1"/>
</dbReference>
<dbReference type="PaxDb" id="121845-A0A1S3DHD0"/>
<evidence type="ECO:0000259" key="1">
    <source>
        <dbReference type="Pfam" id="PF03372"/>
    </source>
</evidence>
<dbReference type="PANTHER" id="PTHR23227">
    <property type="entry name" value="BUCENTAUR RELATED"/>
    <property type="match status" value="1"/>
</dbReference>
<sequence>MSLNRRVEECIDVLQERKLDILGLSETKWKGKGTKEIRGGHHLYWSGGVNGRNGVGIILSDKMNEIVVDVNYVSDRLMIIKLKIDPVRILNLIQCYAPQAGSDDQEKQNFEQLLEDKIQDPNTLVMGDLNAQVGCDRQGFEEIMGAHGWGPRNAEGENLLDLCTRNSLVLTNTWFYKRKSHKVTRYGWNGQQESLIDYFLINKELHNTVIDVKVIPSVSLGSDHRLLVGTFRFKKLRAMKTGQDKKIKVWKLKDSEKAREFENKIREKVPNTEPTSVEEEWNAYKKSMIEAAEQVCGRTGGVRKWKETPWWNERTRKAVLEKNNKARRYSIFKHSVRLFPAPSCNCLCVIFIDIGDIRLSQLLEIHFILCNSSSHKISIFGFHCIHS</sequence>
<dbReference type="KEGG" id="dci:103517752"/>
<dbReference type="Proteomes" id="UP000079169">
    <property type="component" value="Unplaced"/>
</dbReference>
<dbReference type="GO" id="GO:0003824">
    <property type="term" value="F:catalytic activity"/>
    <property type="evidence" value="ECO:0007669"/>
    <property type="project" value="InterPro"/>
</dbReference>
<gene>
    <name evidence="3" type="primary">LOC103517752</name>
</gene>
<proteinExistence type="predicted"/>
<keyword evidence="2" id="KW-1185">Reference proteome</keyword>
<feature type="domain" description="Endonuclease/exonuclease/phosphatase" evidence="1">
    <location>
        <begin position="6"/>
        <end position="224"/>
    </location>
</feature>
<dbReference type="InterPro" id="IPR036691">
    <property type="entry name" value="Endo/exonu/phosph_ase_sf"/>
</dbReference>
<dbReference type="STRING" id="121845.A0A1S3DHD0"/>
<reference evidence="3" key="1">
    <citation type="submission" date="2025-08" db="UniProtKB">
        <authorList>
            <consortium name="RefSeq"/>
        </authorList>
    </citation>
    <scope>IDENTIFICATION</scope>
</reference>
<dbReference type="RefSeq" id="XP_008481019.1">
    <property type="nucleotide sequence ID" value="XM_008482797.1"/>
</dbReference>